<name>A0A2J6QGH5_9HELO</name>
<dbReference type="EMBL" id="KZ613470">
    <property type="protein sequence ID" value="PMD25369.1"/>
    <property type="molecule type" value="Genomic_DNA"/>
</dbReference>
<accession>A0A2J6QGH5</accession>
<dbReference type="Proteomes" id="UP000235672">
    <property type="component" value="Unassembled WGS sequence"/>
</dbReference>
<evidence type="ECO:0000313" key="2">
    <source>
        <dbReference type="Proteomes" id="UP000235672"/>
    </source>
</evidence>
<gene>
    <name evidence="1" type="ORF">NA56DRAFT_433206</name>
</gene>
<keyword evidence="2" id="KW-1185">Reference proteome</keyword>
<protein>
    <submittedName>
        <fullName evidence="1">Uncharacterized protein</fullName>
    </submittedName>
</protein>
<reference evidence="1 2" key="1">
    <citation type="submission" date="2016-05" db="EMBL/GenBank/DDBJ databases">
        <title>A degradative enzymes factory behind the ericoid mycorrhizal symbiosis.</title>
        <authorList>
            <consortium name="DOE Joint Genome Institute"/>
            <person name="Martino E."/>
            <person name="Morin E."/>
            <person name="Grelet G."/>
            <person name="Kuo A."/>
            <person name="Kohler A."/>
            <person name="Daghino S."/>
            <person name="Barry K."/>
            <person name="Choi C."/>
            <person name="Cichocki N."/>
            <person name="Clum A."/>
            <person name="Copeland A."/>
            <person name="Hainaut M."/>
            <person name="Haridas S."/>
            <person name="Labutti K."/>
            <person name="Lindquist E."/>
            <person name="Lipzen A."/>
            <person name="Khouja H.-R."/>
            <person name="Murat C."/>
            <person name="Ohm R."/>
            <person name="Olson A."/>
            <person name="Spatafora J."/>
            <person name="Veneault-Fourrey C."/>
            <person name="Henrissat B."/>
            <person name="Grigoriev I."/>
            <person name="Martin F."/>
            <person name="Perotto S."/>
        </authorList>
    </citation>
    <scope>NUCLEOTIDE SEQUENCE [LARGE SCALE GENOMIC DNA]</scope>
    <source>
        <strain evidence="1 2">UAMH 7357</strain>
    </source>
</reference>
<evidence type="ECO:0000313" key="1">
    <source>
        <dbReference type="EMBL" id="PMD25369.1"/>
    </source>
</evidence>
<dbReference type="AlphaFoldDB" id="A0A2J6QGH5"/>
<organism evidence="1 2">
    <name type="scientific">Hyaloscypha hepaticicola</name>
    <dbReference type="NCBI Taxonomy" id="2082293"/>
    <lineage>
        <taxon>Eukaryota</taxon>
        <taxon>Fungi</taxon>
        <taxon>Dikarya</taxon>
        <taxon>Ascomycota</taxon>
        <taxon>Pezizomycotina</taxon>
        <taxon>Leotiomycetes</taxon>
        <taxon>Helotiales</taxon>
        <taxon>Hyaloscyphaceae</taxon>
        <taxon>Hyaloscypha</taxon>
    </lineage>
</organism>
<proteinExistence type="predicted"/>
<sequence length="131" mass="14331">MRRLFALRKAGIVMATATTGSGVALWSQKQITKIREERAAVLEPTDKLRPFVMSCLQLSTTGPQSTPLASGSFRPVARHYTAYTDPLSQANFPLVRLKKMHLAISTPTNILRNTSLVYLIAGGKEGAEDTQ</sequence>